<comment type="caution">
    <text evidence="3">The sequence shown here is derived from an EMBL/GenBank/DDBJ whole genome shotgun (WGS) entry which is preliminary data.</text>
</comment>
<dbReference type="InterPro" id="IPR052698">
    <property type="entry name" value="MoCofactor_Util/Proc"/>
</dbReference>
<evidence type="ECO:0000259" key="2">
    <source>
        <dbReference type="Pfam" id="PF13478"/>
    </source>
</evidence>
<name>A0A8J6Y1N8_9BACT</name>
<feature type="domain" description="XdhC Rossmann" evidence="2">
    <location>
        <begin position="196"/>
        <end position="338"/>
    </location>
</feature>
<dbReference type="Pfam" id="PF13478">
    <property type="entry name" value="XdhC_C"/>
    <property type="match status" value="1"/>
</dbReference>
<gene>
    <name evidence="3" type="ORF">IFK94_05365</name>
</gene>
<accession>A0A8J6Y1N8</accession>
<dbReference type="Pfam" id="PF02625">
    <property type="entry name" value="XdhC_CoxI"/>
    <property type="match status" value="1"/>
</dbReference>
<dbReference type="SUPFAM" id="SSF51905">
    <property type="entry name" value="FAD/NAD(P)-binding domain"/>
    <property type="match status" value="1"/>
</dbReference>
<sequence>MRDILDHIRDWRKQGRKIAVATLVQVWGSAPRRPGARVVVSDATELAGSVSGGCVESAVLQEAVEVFHTGRALTLEYGVTDEDAWAVGLTCGGAIELLVEEIPGEGDDPVWDTVLDRVESEALFGMATVLAGDRAGARLVVSPDGARAGSLGESGLDDGAAAFLSERFPNQGAWRHQVPGHDCELFLEILGPRDKLVIFGGVHIAIPLVRMARDLGWHTTVVDPRTAFVTRERFPDADRLLTDWPDKGLANLGVDAGTAVAVLSHDPKIDLPAVREGLASPAFYVGALGSRKTHKKRVDALEGAGVSREEIARIHAPIGLDLGGREPQEIALAILAEIVAVRCKN</sequence>
<reference evidence="3 4" key="1">
    <citation type="submission" date="2020-08" db="EMBL/GenBank/DDBJ databases">
        <title>Acidobacteriota in marine sediments use diverse sulfur dissimilation pathways.</title>
        <authorList>
            <person name="Wasmund K."/>
        </authorList>
    </citation>
    <scope>NUCLEOTIDE SEQUENCE [LARGE SCALE GENOMIC DNA]</scope>
    <source>
        <strain evidence="3">MAG AM4</strain>
    </source>
</reference>
<evidence type="ECO:0000313" key="4">
    <source>
        <dbReference type="Proteomes" id="UP000648239"/>
    </source>
</evidence>
<dbReference type="EMBL" id="JACXWD010000011">
    <property type="protein sequence ID" value="MBD3867534.1"/>
    <property type="molecule type" value="Genomic_DNA"/>
</dbReference>
<dbReference type="InterPro" id="IPR036188">
    <property type="entry name" value="FAD/NAD-bd_sf"/>
</dbReference>
<dbReference type="PANTHER" id="PTHR30388">
    <property type="entry name" value="ALDEHYDE OXIDOREDUCTASE MOLYBDENUM COFACTOR ASSEMBLY PROTEIN"/>
    <property type="match status" value="1"/>
</dbReference>
<dbReference type="AlphaFoldDB" id="A0A8J6Y1N8"/>
<evidence type="ECO:0000313" key="3">
    <source>
        <dbReference type="EMBL" id="MBD3867534.1"/>
    </source>
</evidence>
<organism evidence="3 4">
    <name type="scientific">Candidatus Polarisedimenticola svalbardensis</name>
    <dbReference type="NCBI Taxonomy" id="2886004"/>
    <lineage>
        <taxon>Bacteria</taxon>
        <taxon>Pseudomonadati</taxon>
        <taxon>Acidobacteriota</taxon>
        <taxon>Candidatus Polarisedimenticolia</taxon>
        <taxon>Candidatus Polarisedimenticolales</taxon>
        <taxon>Candidatus Polarisedimenticolaceae</taxon>
        <taxon>Candidatus Polarisedimenticola</taxon>
    </lineage>
</organism>
<dbReference type="InterPro" id="IPR027051">
    <property type="entry name" value="XdhC_Rossmann_dom"/>
</dbReference>
<dbReference type="PANTHER" id="PTHR30388:SF4">
    <property type="entry name" value="MOLYBDENUM COFACTOR INSERTION CHAPERONE PAOD"/>
    <property type="match status" value="1"/>
</dbReference>
<dbReference type="Gene3D" id="3.40.50.720">
    <property type="entry name" value="NAD(P)-binding Rossmann-like Domain"/>
    <property type="match status" value="1"/>
</dbReference>
<proteinExistence type="predicted"/>
<dbReference type="Proteomes" id="UP000648239">
    <property type="component" value="Unassembled WGS sequence"/>
</dbReference>
<protein>
    <submittedName>
        <fullName evidence="3">XdhC family protein</fullName>
    </submittedName>
</protein>
<feature type="domain" description="XdhC- CoxI" evidence="1">
    <location>
        <begin position="11"/>
        <end position="78"/>
    </location>
</feature>
<dbReference type="InterPro" id="IPR003777">
    <property type="entry name" value="XdhC_CoxI"/>
</dbReference>
<evidence type="ECO:0000259" key="1">
    <source>
        <dbReference type="Pfam" id="PF02625"/>
    </source>
</evidence>